<dbReference type="Proteomes" id="UP000176822">
    <property type="component" value="Unassembled WGS sequence"/>
</dbReference>
<protein>
    <submittedName>
        <fullName evidence="2">Uncharacterized protein</fullName>
    </submittedName>
</protein>
<feature type="transmembrane region" description="Helical" evidence="1">
    <location>
        <begin position="172"/>
        <end position="191"/>
    </location>
</feature>
<evidence type="ECO:0000313" key="2">
    <source>
        <dbReference type="EMBL" id="OGD00835.1"/>
    </source>
</evidence>
<feature type="transmembrane region" description="Helical" evidence="1">
    <location>
        <begin position="43"/>
        <end position="61"/>
    </location>
</feature>
<feature type="transmembrane region" description="Helical" evidence="1">
    <location>
        <begin position="12"/>
        <end position="31"/>
    </location>
</feature>
<proteinExistence type="predicted"/>
<keyword evidence="1" id="KW-0812">Transmembrane</keyword>
<accession>A0A1F4Z3H6</accession>
<keyword evidence="1" id="KW-0472">Membrane</keyword>
<gene>
    <name evidence="2" type="ORF">A2972_00075</name>
</gene>
<reference evidence="2 3" key="1">
    <citation type="journal article" date="2016" name="Nat. Commun.">
        <title>Thousands of microbial genomes shed light on interconnected biogeochemical processes in an aquifer system.</title>
        <authorList>
            <person name="Anantharaman K."/>
            <person name="Brown C.T."/>
            <person name="Hug L.A."/>
            <person name="Sharon I."/>
            <person name="Castelle C.J."/>
            <person name="Probst A.J."/>
            <person name="Thomas B.C."/>
            <person name="Singh A."/>
            <person name="Wilkins M.J."/>
            <person name="Karaoz U."/>
            <person name="Brodie E.L."/>
            <person name="Williams K.H."/>
            <person name="Hubbard S.S."/>
            <person name="Banfield J.F."/>
        </authorList>
    </citation>
    <scope>NUCLEOTIDE SEQUENCE [LARGE SCALE GENOMIC DNA]</scope>
</reference>
<evidence type="ECO:0000313" key="3">
    <source>
        <dbReference type="Proteomes" id="UP000176822"/>
    </source>
</evidence>
<name>A0A1F4Z3H6_9BACT</name>
<sequence>MGVRIKNPKETLWIAGPLLFVLLVRMVRAYATRLNPAFNWPPVLLGNAFLAIGWGLGYFLAEADHVFYATMCDPQDETCRLVKEEWERKNWRNAWGILERTKGERKRLPIRNMLTIFILLGVGIWVVSSSGSMLASGMVMGLLVRLFSEAVRDAEYKKWYWVFARDFTPMEHRGFLTAWGLVLLFSLVLLMRGF</sequence>
<organism evidence="2 3">
    <name type="scientific">Candidatus Amesbacteria bacterium RIFCSPLOWO2_01_FULL_47_33</name>
    <dbReference type="NCBI Taxonomy" id="1797258"/>
    <lineage>
        <taxon>Bacteria</taxon>
        <taxon>Candidatus Amesiibacteriota</taxon>
    </lineage>
</organism>
<keyword evidence="1" id="KW-1133">Transmembrane helix</keyword>
<dbReference type="EMBL" id="MEXM01000027">
    <property type="protein sequence ID" value="OGD00835.1"/>
    <property type="molecule type" value="Genomic_DNA"/>
</dbReference>
<feature type="transmembrane region" description="Helical" evidence="1">
    <location>
        <begin position="108"/>
        <end position="127"/>
    </location>
</feature>
<dbReference type="AlphaFoldDB" id="A0A1F4Z3H6"/>
<evidence type="ECO:0000256" key="1">
    <source>
        <dbReference type="SAM" id="Phobius"/>
    </source>
</evidence>
<comment type="caution">
    <text evidence="2">The sequence shown here is derived from an EMBL/GenBank/DDBJ whole genome shotgun (WGS) entry which is preliminary data.</text>
</comment>